<reference evidence="2 3" key="1">
    <citation type="submission" date="2019-08" db="EMBL/GenBank/DDBJ databases">
        <title>Parahaliea maris sp. nov., isolated from the surface seawater.</title>
        <authorList>
            <person name="Liu Y."/>
        </authorList>
    </citation>
    <scope>NUCLEOTIDE SEQUENCE [LARGE SCALE GENOMIC DNA]</scope>
    <source>
        <strain evidence="2 3">S2-26</strain>
    </source>
</reference>
<organism evidence="2 3">
    <name type="scientific">Parahaliea aestuarii</name>
    <dbReference type="NCBI Taxonomy" id="1852021"/>
    <lineage>
        <taxon>Bacteria</taxon>
        <taxon>Pseudomonadati</taxon>
        <taxon>Pseudomonadota</taxon>
        <taxon>Gammaproteobacteria</taxon>
        <taxon>Cellvibrionales</taxon>
        <taxon>Halieaceae</taxon>
        <taxon>Parahaliea</taxon>
    </lineage>
</organism>
<dbReference type="PROSITE" id="PS51257">
    <property type="entry name" value="PROKAR_LIPOPROTEIN"/>
    <property type="match status" value="1"/>
</dbReference>
<evidence type="ECO:0008006" key="4">
    <source>
        <dbReference type="Google" id="ProtNLM"/>
    </source>
</evidence>
<evidence type="ECO:0000313" key="2">
    <source>
        <dbReference type="EMBL" id="TXS91534.1"/>
    </source>
</evidence>
<feature type="signal peptide" evidence="1">
    <location>
        <begin position="1"/>
        <end position="22"/>
    </location>
</feature>
<accession>A0A5C8ZUV0</accession>
<evidence type="ECO:0000313" key="3">
    <source>
        <dbReference type="Proteomes" id="UP000321933"/>
    </source>
</evidence>
<protein>
    <recommendedName>
        <fullName evidence="4">Lipoprotein</fullName>
    </recommendedName>
</protein>
<feature type="chain" id="PRO_5022765879" description="Lipoprotein" evidence="1">
    <location>
        <begin position="23"/>
        <end position="141"/>
    </location>
</feature>
<dbReference type="OrthoDB" id="5738617at2"/>
<dbReference type="AlphaFoldDB" id="A0A5C8ZUV0"/>
<gene>
    <name evidence="2" type="ORF">FVW59_10200</name>
</gene>
<sequence length="141" mass="15107">MRTTQGKSVTLALLLSSGLLVACAHPPEFQAAEKYKDVKVLFDKSGCPVKVTPDKPLVLSRTRLEGVQWEAVGPGSSDISVFFDPFQQATPAQFQARGKVVRSGPIAPKAPASANGVEYKYTIVAKDCPQAPLDPLIIVKN</sequence>
<dbReference type="RefSeq" id="WP_148064165.1">
    <property type="nucleotide sequence ID" value="NZ_VRYZ01000004.1"/>
</dbReference>
<dbReference type="Proteomes" id="UP000321933">
    <property type="component" value="Unassembled WGS sequence"/>
</dbReference>
<comment type="caution">
    <text evidence="2">The sequence shown here is derived from an EMBL/GenBank/DDBJ whole genome shotgun (WGS) entry which is preliminary data.</text>
</comment>
<keyword evidence="1" id="KW-0732">Signal</keyword>
<name>A0A5C8ZUV0_9GAMM</name>
<keyword evidence="3" id="KW-1185">Reference proteome</keyword>
<evidence type="ECO:0000256" key="1">
    <source>
        <dbReference type="SAM" id="SignalP"/>
    </source>
</evidence>
<proteinExistence type="predicted"/>
<dbReference type="EMBL" id="VRYZ01000004">
    <property type="protein sequence ID" value="TXS91534.1"/>
    <property type="molecule type" value="Genomic_DNA"/>
</dbReference>